<evidence type="ECO:0000256" key="1">
    <source>
        <dbReference type="SAM" id="MobiDB-lite"/>
    </source>
</evidence>
<feature type="region of interest" description="Disordered" evidence="1">
    <location>
        <begin position="164"/>
        <end position="190"/>
    </location>
</feature>
<comment type="caution">
    <text evidence="3">The sequence shown here is derived from an EMBL/GenBank/DDBJ whole genome shotgun (WGS) entry which is preliminary data.</text>
</comment>
<organism evidence="3 4">
    <name type="scientific">Nocardioides simplex</name>
    <name type="common">Arthrobacter simplex</name>
    <dbReference type="NCBI Taxonomy" id="2045"/>
    <lineage>
        <taxon>Bacteria</taxon>
        <taxon>Bacillati</taxon>
        <taxon>Actinomycetota</taxon>
        <taxon>Actinomycetes</taxon>
        <taxon>Propionibacteriales</taxon>
        <taxon>Nocardioidaceae</taxon>
        <taxon>Pimelobacter</taxon>
    </lineage>
</organism>
<evidence type="ECO:0000313" key="3">
    <source>
        <dbReference type="EMBL" id="KAB2810501.1"/>
    </source>
</evidence>
<keyword evidence="2" id="KW-1133">Transmembrane helix</keyword>
<feature type="compositionally biased region" description="Polar residues" evidence="1">
    <location>
        <begin position="164"/>
        <end position="182"/>
    </location>
</feature>
<dbReference type="Proteomes" id="UP000449906">
    <property type="component" value="Unassembled WGS sequence"/>
</dbReference>
<dbReference type="AlphaFoldDB" id="A0A7J5DWW8"/>
<reference evidence="3 4" key="1">
    <citation type="submission" date="2019-09" db="EMBL/GenBank/DDBJ databases">
        <title>Pimelobacter sp. isolated from Paulinella.</title>
        <authorList>
            <person name="Jeong S.E."/>
        </authorList>
    </citation>
    <scope>NUCLEOTIDE SEQUENCE [LARGE SCALE GENOMIC DNA]</scope>
    <source>
        <strain evidence="3 4">Pch-N</strain>
    </source>
</reference>
<evidence type="ECO:0000313" key="4">
    <source>
        <dbReference type="Proteomes" id="UP000449906"/>
    </source>
</evidence>
<accession>A0A7J5DWW8</accession>
<dbReference type="EMBL" id="WBVM01000001">
    <property type="protein sequence ID" value="KAB2810501.1"/>
    <property type="molecule type" value="Genomic_DNA"/>
</dbReference>
<sequence>MSRTRSPGRPGRLGLLGAVLCAAALVALAVPGVGWLAATTADGHGLDDEPRALRLPAHETYGIYVTDADNSGYSVGCTGTDTRTGQPVRFAAPGWSIGTETEMLEHTFDTGSGALTIVCTGDEHVETRPVPDDGALVLGIALGGMLGCTGAGLLVAAIATRGQRQATTLPRSTTRAGSASTDRSSRGLRG</sequence>
<keyword evidence="2" id="KW-0812">Transmembrane</keyword>
<name>A0A7J5DWW8_NOCSI</name>
<evidence type="ECO:0000256" key="2">
    <source>
        <dbReference type="SAM" id="Phobius"/>
    </source>
</evidence>
<gene>
    <name evidence="3" type="ORF">F9L07_00545</name>
</gene>
<dbReference type="RefSeq" id="WP_151577737.1">
    <property type="nucleotide sequence ID" value="NZ_WBVM01000001.1"/>
</dbReference>
<proteinExistence type="predicted"/>
<keyword evidence="2" id="KW-0472">Membrane</keyword>
<protein>
    <submittedName>
        <fullName evidence="3">Uncharacterized protein</fullName>
    </submittedName>
</protein>
<feature type="transmembrane region" description="Helical" evidence="2">
    <location>
        <begin position="135"/>
        <end position="159"/>
    </location>
</feature>